<keyword evidence="2" id="KW-1185">Reference proteome</keyword>
<dbReference type="Proteomes" id="UP001230188">
    <property type="component" value="Unassembled WGS sequence"/>
</dbReference>
<organism evidence="1 2">
    <name type="scientific">Chrysophaeum taylorii</name>
    <dbReference type="NCBI Taxonomy" id="2483200"/>
    <lineage>
        <taxon>Eukaryota</taxon>
        <taxon>Sar</taxon>
        <taxon>Stramenopiles</taxon>
        <taxon>Ochrophyta</taxon>
        <taxon>Pelagophyceae</taxon>
        <taxon>Pelagomonadales</taxon>
        <taxon>Pelagomonadaceae</taxon>
        <taxon>Chrysophaeum</taxon>
    </lineage>
</organism>
<sequence length="187" mass="20412">MVSRRFANLYRFEGSEPRWHQSAFIAPNATLVGDVEIGEKSSIWYNCLLRGDVNKIVVGAHSNIQDSTVIHVRSRELGGTPNPTIVGEHVTVGHAALLHACTCHDFSFVGMQACLLDFAVVESEAMVAAGALVPMRTVVKAGELWVGRPARKLRDLTDAERAFIRESARAYTAFAEAHQLSLAPISN</sequence>
<dbReference type="AlphaFoldDB" id="A0AAD7XJ95"/>
<name>A0AAD7XJ95_9STRA</name>
<accession>A0AAD7XJ95</accession>
<dbReference type="PANTHER" id="PTHR13061:SF50">
    <property type="entry name" value="GAMMA CARBONIC ANHYDRASE 1, MITOCHONDRIAL"/>
    <property type="match status" value="1"/>
</dbReference>
<dbReference type="CDD" id="cd04645">
    <property type="entry name" value="LbH_gamma_CA_like"/>
    <property type="match status" value="1"/>
</dbReference>
<dbReference type="InterPro" id="IPR047324">
    <property type="entry name" value="LbH_gamma_CA-like"/>
</dbReference>
<dbReference type="InterPro" id="IPR011004">
    <property type="entry name" value="Trimer_LpxA-like_sf"/>
</dbReference>
<dbReference type="PANTHER" id="PTHR13061">
    <property type="entry name" value="DYNACTIN SUBUNIT P25"/>
    <property type="match status" value="1"/>
</dbReference>
<dbReference type="SUPFAM" id="SSF51161">
    <property type="entry name" value="Trimeric LpxA-like enzymes"/>
    <property type="match status" value="1"/>
</dbReference>
<dbReference type="Gene3D" id="2.160.10.10">
    <property type="entry name" value="Hexapeptide repeat proteins"/>
    <property type="match status" value="1"/>
</dbReference>
<evidence type="ECO:0000313" key="2">
    <source>
        <dbReference type="Proteomes" id="UP001230188"/>
    </source>
</evidence>
<gene>
    <name evidence="1" type="ORF">CTAYLR_001948</name>
</gene>
<reference evidence="1" key="1">
    <citation type="submission" date="2023-01" db="EMBL/GenBank/DDBJ databases">
        <title>Metagenome sequencing of chrysophaentin producing Chrysophaeum taylorii.</title>
        <authorList>
            <person name="Davison J."/>
            <person name="Bewley C."/>
        </authorList>
    </citation>
    <scope>NUCLEOTIDE SEQUENCE</scope>
    <source>
        <strain evidence="1">NIES-1699</strain>
    </source>
</reference>
<evidence type="ECO:0000313" key="1">
    <source>
        <dbReference type="EMBL" id="KAJ8600224.1"/>
    </source>
</evidence>
<proteinExistence type="predicted"/>
<dbReference type="EMBL" id="JAQMWT010000526">
    <property type="protein sequence ID" value="KAJ8600224.1"/>
    <property type="molecule type" value="Genomic_DNA"/>
</dbReference>
<protein>
    <recommendedName>
        <fullName evidence="3">Gamma carbonic anhydrase family protein</fullName>
    </recommendedName>
</protein>
<evidence type="ECO:0008006" key="3">
    <source>
        <dbReference type="Google" id="ProtNLM"/>
    </source>
</evidence>
<comment type="caution">
    <text evidence="1">The sequence shown here is derived from an EMBL/GenBank/DDBJ whole genome shotgun (WGS) entry which is preliminary data.</text>
</comment>
<dbReference type="InterPro" id="IPR050484">
    <property type="entry name" value="Transf_Hexapept/Carb_Anhydrase"/>
</dbReference>